<protein>
    <submittedName>
        <fullName evidence="2">Uncharacterized protein</fullName>
    </submittedName>
</protein>
<feature type="region of interest" description="Disordered" evidence="1">
    <location>
        <begin position="76"/>
        <end position="105"/>
    </location>
</feature>
<keyword evidence="3" id="KW-1185">Reference proteome</keyword>
<dbReference type="EMBL" id="BAAAWD010000016">
    <property type="protein sequence ID" value="GAA3027251.1"/>
    <property type="molecule type" value="Genomic_DNA"/>
</dbReference>
<reference evidence="3" key="1">
    <citation type="journal article" date="2019" name="Int. J. Syst. Evol. Microbiol.">
        <title>The Global Catalogue of Microorganisms (GCM) 10K type strain sequencing project: providing services to taxonomists for standard genome sequencing and annotation.</title>
        <authorList>
            <consortium name="The Broad Institute Genomics Platform"/>
            <consortium name="The Broad Institute Genome Sequencing Center for Infectious Disease"/>
            <person name="Wu L."/>
            <person name="Ma J."/>
        </authorList>
    </citation>
    <scope>NUCLEOTIDE SEQUENCE [LARGE SCALE GENOMIC DNA]</scope>
    <source>
        <strain evidence="3">JCM 3106</strain>
    </source>
</reference>
<evidence type="ECO:0000256" key="1">
    <source>
        <dbReference type="SAM" id="MobiDB-lite"/>
    </source>
</evidence>
<proteinExistence type="predicted"/>
<organism evidence="2 3">
    <name type="scientific">Streptosporangium longisporum</name>
    <dbReference type="NCBI Taxonomy" id="46187"/>
    <lineage>
        <taxon>Bacteria</taxon>
        <taxon>Bacillati</taxon>
        <taxon>Actinomycetota</taxon>
        <taxon>Actinomycetes</taxon>
        <taxon>Streptosporangiales</taxon>
        <taxon>Streptosporangiaceae</taxon>
        <taxon>Streptosporangium</taxon>
    </lineage>
</organism>
<dbReference type="RefSeq" id="WP_344901932.1">
    <property type="nucleotide sequence ID" value="NZ_BAAAWD010000016.1"/>
</dbReference>
<evidence type="ECO:0000313" key="3">
    <source>
        <dbReference type="Proteomes" id="UP001499930"/>
    </source>
</evidence>
<gene>
    <name evidence="2" type="ORF">GCM10017559_61680</name>
</gene>
<accession>A0ABP6L2V1</accession>
<sequence>MSKTYHVIGACVANVPATSANGPQLLTLYTGQVLPADVPADRIEHLLSVRLIEEVGVTVVAPYDPVPPQRVEISGVTHAPVPAPGPTPTPPPAPTPVPAPGSATVPATVNARSKAAELIEYGVRRGDDRAELEALTREQLLARYVRK</sequence>
<comment type="caution">
    <text evidence="2">The sequence shown here is derived from an EMBL/GenBank/DDBJ whole genome shotgun (WGS) entry which is preliminary data.</text>
</comment>
<feature type="compositionally biased region" description="Pro residues" evidence="1">
    <location>
        <begin position="81"/>
        <end position="99"/>
    </location>
</feature>
<evidence type="ECO:0000313" key="2">
    <source>
        <dbReference type="EMBL" id="GAA3027251.1"/>
    </source>
</evidence>
<dbReference type="Proteomes" id="UP001499930">
    <property type="component" value="Unassembled WGS sequence"/>
</dbReference>
<name>A0ABP6L2V1_9ACTN</name>